<name>A0A2A5JNW3_PSEO7</name>
<dbReference type="SUPFAM" id="SSF55073">
    <property type="entry name" value="Nucleotide cyclase"/>
    <property type="match status" value="1"/>
</dbReference>
<dbReference type="Gene3D" id="3.30.70.1230">
    <property type="entry name" value="Nucleotide cyclase"/>
    <property type="match status" value="1"/>
</dbReference>
<dbReference type="SUPFAM" id="SSF88659">
    <property type="entry name" value="Sigma3 and sigma4 domains of RNA polymerase sigma factors"/>
    <property type="match status" value="1"/>
</dbReference>
<dbReference type="RefSeq" id="WP_099642643.1">
    <property type="nucleotide sequence ID" value="NZ_NKHF01000062.1"/>
</dbReference>
<organism evidence="1 2">
    <name type="scientific">Pseudoalteromonas piscicida</name>
    <dbReference type="NCBI Taxonomy" id="43662"/>
    <lineage>
        <taxon>Bacteria</taxon>
        <taxon>Pseudomonadati</taxon>
        <taxon>Pseudomonadota</taxon>
        <taxon>Gammaproteobacteria</taxon>
        <taxon>Alteromonadales</taxon>
        <taxon>Pseudoalteromonadaceae</taxon>
        <taxon>Pseudoalteromonas</taxon>
    </lineage>
</organism>
<dbReference type="EMBL" id="NKHF01000062">
    <property type="protein sequence ID" value="PCK31126.1"/>
    <property type="molecule type" value="Genomic_DNA"/>
</dbReference>
<proteinExistence type="predicted"/>
<gene>
    <name evidence="1" type="ORF">CEX98_13785</name>
</gene>
<evidence type="ECO:0000313" key="1">
    <source>
        <dbReference type="EMBL" id="PCK31126.1"/>
    </source>
</evidence>
<keyword evidence="2" id="KW-1185">Reference proteome</keyword>
<sequence length="201" mass="21906">MTSISQGAVITADIVGSQSLSQLQLTRLQSELKDYLAEIALAEQGYYSFYRGDGFQLVLPNATKLFNVALRLRLFLISRHSDARLSLAIGEVNITAADLSTATGAALVLAGRGLDSIGQSRLRYNNDSNAHFTLNLAFVDLLLSNLTQKQAEAAFIHISHPKLSHADIAKQLNTSRVNVTKLLNSAHYALLDQFLAIARSH</sequence>
<dbReference type="Proteomes" id="UP000228621">
    <property type="component" value="Unassembled WGS sequence"/>
</dbReference>
<protein>
    <submittedName>
        <fullName evidence="1">Uncharacterized protein</fullName>
    </submittedName>
</protein>
<dbReference type="InterPro" id="IPR013324">
    <property type="entry name" value="RNA_pol_sigma_r3/r4-like"/>
</dbReference>
<reference evidence="2" key="1">
    <citation type="journal article" date="2019" name="Genome Announc.">
        <title>Draft Genome Sequence of Pseudoalteromonas piscicida Strain 36Y ROTHPW, an Hypersaline Seawater Isolate from the South Coast of Sonora, Mexico.</title>
        <authorList>
            <person name="Sanchez-Diaz R."/>
            <person name="Molina-Garza Z.J."/>
            <person name="Cruz-Suarez L.E."/>
            <person name="Selvin J."/>
            <person name="Kiran G.S."/>
            <person name="Ibarra-Gamez J.C."/>
            <person name="Gomez-Gil B."/>
            <person name="Galaviz-Silva L."/>
        </authorList>
    </citation>
    <scope>NUCLEOTIDE SEQUENCE [LARGE SCALE GENOMIC DNA]</scope>
    <source>
        <strain evidence="2">36Y_RITHPW</strain>
    </source>
</reference>
<comment type="caution">
    <text evidence="1">The sequence shown here is derived from an EMBL/GenBank/DDBJ whole genome shotgun (WGS) entry which is preliminary data.</text>
</comment>
<dbReference type="AlphaFoldDB" id="A0A2A5JNW3"/>
<evidence type="ECO:0000313" key="2">
    <source>
        <dbReference type="Proteomes" id="UP000228621"/>
    </source>
</evidence>
<accession>A0A2A5JNW3</accession>
<dbReference type="OrthoDB" id="7064118at2"/>
<dbReference type="InterPro" id="IPR029787">
    <property type="entry name" value="Nucleotide_cyclase"/>
</dbReference>